<dbReference type="Proteomes" id="UP000006324">
    <property type="component" value="Unassembled WGS sequence"/>
</dbReference>
<evidence type="ECO:0000313" key="2">
    <source>
        <dbReference type="Proteomes" id="UP000006324"/>
    </source>
</evidence>
<gene>
    <name evidence="1" type="ORF">LEP1GSC104_4829</name>
</gene>
<evidence type="ECO:0000313" key="1">
    <source>
        <dbReference type="EMBL" id="EKO25670.1"/>
    </source>
</evidence>
<dbReference type="AlphaFoldDB" id="A0A0F6HBK4"/>
<sequence length="303" mass="35416">MLNYYSDIYIYSKNEWYFYCFILQKGFKMKKIISLLFVIFICTEMTAETKRGPLFFELTYGEGFDYLKTNPNKIDPNSMNRDFTYGNSEIFGYYASGIGSTEDKLLSAYLFDQAPKPKIAGQNSSFLFEYLIKSKFGIGFSLNQSQFQASNLSFSKFDFLLVTGFARLTDPSFQNVSFDQLTKWETAFPYFTYRNNELMKAMTFNVHFSYHFLENSILDPYVRISFGYGRDSVSNSKLFQTSLIIGSRYFITDRVYLLTELVATNYDSYSKTYGSLKNLFSEKERHIWSLQEYSAKFGIGLNW</sequence>
<comment type="caution">
    <text evidence="1">The sequence shown here is derived from an EMBL/GenBank/DDBJ whole genome shotgun (WGS) entry which is preliminary data.</text>
</comment>
<reference evidence="1 2" key="1">
    <citation type="submission" date="2012-09" db="EMBL/GenBank/DDBJ databases">
        <authorList>
            <person name="Harkins D.M."/>
            <person name="Durkin A.S."/>
            <person name="Brinkac L.M."/>
            <person name="Selengut J.D."/>
            <person name="Sanka R."/>
            <person name="DePew J."/>
            <person name="Purushe J."/>
            <person name="Chanthongthip A."/>
            <person name="Lattana O."/>
            <person name="Phetsouvanh R."/>
            <person name="Newton P.N."/>
            <person name="Vinetz J.M."/>
            <person name="Sutton G.G."/>
            <person name="Nelson W.C."/>
            <person name="Fouts D.E."/>
        </authorList>
    </citation>
    <scope>NUCLEOTIDE SEQUENCE [LARGE SCALE GENOMIC DNA]</scope>
    <source>
        <strain evidence="1 2">UI 12621</strain>
    </source>
</reference>
<accession>A0A0F6HBK4</accession>
<name>A0A0F6HBK4_LEPIR</name>
<organism evidence="1 2">
    <name type="scientific">Leptospira interrogans str. UI 12621</name>
    <dbReference type="NCBI Taxonomy" id="1049937"/>
    <lineage>
        <taxon>Bacteria</taxon>
        <taxon>Pseudomonadati</taxon>
        <taxon>Spirochaetota</taxon>
        <taxon>Spirochaetia</taxon>
        <taxon>Leptospirales</taxon>
        <taxon>Leptospiraceae</taxon>
        <taxon>Leptospira</taxon>
    </lineage>
</organism>
<dbReference type="EMBL" id="AHNQ02000022">
    <property type="protein sequence ID" value="EKO25670.1"/>
    <property type="molecule type" value="Genomic_DNA"/>
</dbReference>
<proteinExistence type="predicted"/>
<protein>
    <submittedName>
        <fullName evidence="1">Uncharacterized protein</fullName>
    </submittedName>
</protein>